<keyword evidence="2" id="KW-1185">Reference proteome</keyword>
<dbReference type="AlphaFoldDB" id="A0A2R8B0E0"/>
<dbReference type="Pfam" id="PF13416">
    <property type="entry name" value="SBP_bac_8"/>
    <property type="match status" value="1"/>
</dbReference>
<reference evidence="2" key="1">
    <citation type="submission" date="2018-03" db="EMBL/GenBank/DDBJ databases">
        <authorList>
            <person name="Rodrigo-Torres L."/>
            <person name="Arahal R. D."/>
            <person name="Lucena T."/>
        </authorList>
    </citation>
    <scope>NUCLEOTIDE SEQUENCE [LARGE SCALE GENOMIC DNA]</scope>
    <source>
        <strain evidence="2">CECT 8871</strain>
    </source>
</reference>
<sequence>MMEHIILRGMTWSDPRGYDPVVAAAQAFAALSPGVEITWDKRSLQGFESTPVPELAAQYDLMIIDHPHVGAAQAAGCLLPLDLHAKPWDLTRLAGETVGKSYASYTLGGQQWALPIDAAAQVQAIRPDKRSAPAQTFDQVLTAARNGTVIWPLRPPHNLMSFFTLSANIGSPCAVTPGPLLPGAAGIMVLEAMQALHDLVDPACTGMDPIAALDALADSATLELAPYIYLYAPYGRTGYRSHRIGYHDIPALGPNGPLGSALGGTGIAVSAQTKHPETATAFAIWLASAKVQSGLYAQNNGQPGNAVAWGNDTVNRPTGNTYAQTRMTHEAAWLRPRHDGYMGFQHDGADILTDALSGRTSHQTALAALNDRFNESFPND</sequence>
<evidence type="ECO:0000313" key="1">
    <source>
        <dbReference type="EMBL" id="SPF81594.1"/>
    </source>
</evidence>
<organism evidence="1 2">
    <name type="scientific">Pseudoprimorskyibacter insulae</name>
    <dbReference type="NCBI Taxonomy" id="1695997"/>
    <lineage>
        <taxon>Bacteria</taxon>
        <taxon>Pseudomonadati</taxon>
        <taxon>Pseudomonadota</taxon>
        <taxon>Alphaproteobacteria</taxon>
        <taxon>Rhodobacterales</taxon>
        <taxon>Paracoccaceae</taxon>
        <taxon>Pseudoprimorskyibacter</taxon>
    </lineage>
</organism>
<protein>
    <submittedName>
        <fullName evidence="1">Uncharacterized protein</fullName>
    </submittedName>
</protein>
<dbReference type="RefSeq" id="WP_219929043.1">
    <property type="nucleotide sequence ID" value="NZ_OMOJ01000011.1"/>
</dbReference>
<name>A0A2R8B0E0_9RHOB</name>
<dbReference type="SUPFAM" id="SSF53850">
    <property type="entry name" value="Periplasmic binding protein-like II"/>
    <property type="match status" value="1"/>
</dbReference>
<dbReference type="Proteomes" id="UP000244904">
    <property type="component" value="Unassembled WGS sequence"/>
</dbReference>
<dbReference type="InterPro" id="IPR006059">
    <property type="entry name" value="SBP"/>
</dbReference>
<evidence type="ECO:0000313" key="2">
    <source>
        <dbReference type="Proteomes" id="UP000244904"/>
    </source>
</evidence>
<proteinExistence type="predicted"/>
<accession>A0A2R8B0E0</accession>
<dbReference type="Gene3D" id="3.40.190.10">
    <property type="entry name" value="Periplasmic binding protein-like II"/>
    <property type="match status" value="1"/>
</dbReference>
<gene>
    <name evidence="1" type="ORF">PRI8871_03419</name>
</gene>
<dbReference type="EMBL" id="OMOJ01000011">
    <property type="protein sequence ID" value="SPF81594.1"/>
    <property type="molecule type" value="Genomic_DNA"/>
</dbReference>